<dbReference type="OrthoDB" id="4558943at2"/>
<evidence type="ECO:0000313" key="2">
    <source>
        <dbReference type="EMBL" id="KUF15068.1"/>
    </source>
</evidence>
<evidence type="ECO:0000259" key="1">
    <source>
        <dbReference type="Pfam" id="PF04149"/>
    </source>
</evidence>
<dbReference type="InterPro" id="IPR007278">
    <property type="entry name" value="DUF397"/>
</dbReference>
<accession>A0A0W7WWY7</accession>
<dbReference type="STRING" id="1765722.AT728_26740"/>
<name>A0A0W7WWY7_9ACTN</name>
<gene>
    <name evidence="2" type="ORF">AT728_26740</name>
</gene>
<proteinExistence type="predicted"/>
<dbReference type="AlphaFoldDB" id="A0A0W7WWY7"/>
<reference evidence="2 3" key="1">
    <citation type="submission" date="2015-12" db="EMBL/GenBank/DDBJ databases">
        <title>Draft genome sequence of Streptomyces silvensis ATCC 53525, a producer of novel hormone antagonists.</title>
        <authorList>
            <person name="Johnston C.W."/>
            <person name="Li Y."/>
            <person name="Magarvey N.A."/>
        </authorList>
    </citation>
    <scope>NUCLEOTIDE SEQUENCE [LARGE SCALE GENOMIC DNA]</scope>
    <source>
        <strain evidence="2 3">ATCC 53525</strain>
    </source>
</reference>
<dbReference type="Pfam" id="PF04149">
    <property type="entry name" value="DUF397"/>
    <property type="match status" value="1"/>
</dbReference>
<organism evidence="2 3">
    <name type="scientific">Streptomyces silvensis</name>
    <dbReference type="NCBI Taxonomy" id="1765722"/>
    <lineage>
        <taxon>Bacteria</taxon>
        <taxon>Bacillati</taxon>
        <taxon>Actinomycetota</taxon>
        <taxon>Actinomycetes</taxon>
        <taxon>Kitasatosporales</taxon>
        <taxon>Streptomycetaceae</taxon>
        <taxon>Streptomyces</taxon>
    </lineage>
</organism>
<protein>
    <submittedName>
        <fullName evidence="2">DUF397 domain-containing protein</fullName>
    </submittedName>
</protein>
<evidence type="ECO:0000313" key="3">
    <source>
        <dbReference type="Proteomes" id="UP000054804"/>
    </source>
</evidence>
<dbReference type="RefSeq" id="WP_058850631.1">
    <property type="nucleotide sequence ID" value="NZ_LOCL01000048.1"/>
</dbReference>
<dbReference type="Proteomes" id="UP000054804">
    <property type="component" value="Unassembled WGS sequence"/>
</dbReference>
<keyword evidence="3" id="KW-1185">Reference proteome</keyword>
<feature type="domain" description="DUF397" evidence="1">
    <location>
        <begin position="19"/>
        <end position="71"/>
    </location>
</feature>
<sequence length="83" mass="8484">MRSVPYENGIPASTIPSEQWIKSEASNGTGNCVELASLPDGGVALRNSRFPDGPALVFTAAEINAFVTGARAGDFDGLTASAA</sequence>
<comment type="caution">
    <text evidence="2">The sequence shown here is derived from an EMBL/GenBank/DDBJ whole genome shotgun (WGS) entry which is preliminary data.</text>
</comment>
<dbReference type="EMBL" id="LOCL01000048">
    <property type="protein sequence ID" value="KUF15068.1"/>
    <property type="molecule type" value="Genomic_DNA"/>
</dbReference>